<keyword evidence="2" id="KW-1185">Reference proteome</keyword>
<dbReference type="RefSeq" id="WP_021296065.1">
    <property type="nucleotide sequence ID" value="NZ_AURB01000124.1"/>
</dbReference>
<gene>
    <name evidence="1" type="ORF">K1I37_15330</name>
</gene>
<evidence type="ECO:0000313" key="2">
    <source>
        <dbReference type="Proteomes" id="UP000829401"/>
    </source>
</evidence>
<reference evidence="2" key="1">
    <citation type="journal article" date="2022" name="G3 (Bethesda)">
        <title>Unveiling the complete genome sequence of Alicyclobacillus acidoterrestris DSM 3922T, a taint-producing strain.</title>
        <authorList>
            <person name="Leonardo I.C."/>
            <person name="Barreto Crespo M.T."/>
            <person name="Gaspar F.B."/>
        </authorList>
    </citation>
    <scope>NUCLEOTIDE SEQUENCE [LARGE SCALE GENOMIC DNA]</scope>
    <source>
        <strain evidence="2">DSM 3922</strain>
    </source>
</reference>
<dbReference type="STRING" id="1356854.N007_05100"/>
<accession>T0DDB6</accession>
<dbReference type="Proteomes" id="UP000829401">
    <property type="component" value="Chromosome"/>
</dbReference>
<proteinExistence type="predicted"/>
<protein>
    <submittedName>
        <fullName evidence="1">Uncharacterized protein</fullName>
    </submittedName>
</protein>
<name>T0DDB6_ALIAG</name>
<sequence length="171" mass="18807">MGLFEQTTVLNALITAAPMAVDAAVQKALKESAQQVQKTAKGKFSEYQPAYGPFQAWALLNRDYVIEKIAAGASGDDPLIGAYFKRESRDAAANSATKLRDSIEIKVEDVSLTAYVGTNNMLGVYHEYGAVRKNSVLPPRPFLRPALYQETGWINKTMREAIGLGMVSWFK</sequence>
<dbReference type="AlphaFoldDB" id="T0DDB6"/>
<organism evidence="1 2">
    <name type="scientific">Alicyclobacillus acidoterrestris (strain ATCC 49025 / DSM 3922 / CIP 106132 / NCIMB 13137 / GD3B)</name>
    <dbReference type="NCBI Taxonomy" id="1356854"/>
    <lineage>
        <taxon>Bacteria</taxon>
        <taxon>Bacillati</taxon>
        <taxon>Bacillota</taxon>
        <taxon>Bacilli</taxon>
        <taxon>Bacillales</taxon>
        <taxon>Alicyclobacillaceae</taxon>
        <taxon>Alicyclobacillus</taxon>
    </lineage>
</organism>
<dbReference type="OrthoDB" id="2678796at2"/>
<dbReference type="EMBL" id="CP080467">
    <property type="protein sequence ID" value="UNO48044.1"/>
    <property type="molecule type" value="Genomic_DNA"/>
</dbReference>
<dbReference type="KEGG" id="aaco:K1I37_15330"/>
<evidence type="ECO:0000313" key="1">
    <source>
        <dbReference type="EMBL" id="UNO48044.1"/>
    </source>
</evidence>
<accession>A0A9E6ZM76</accession>